<gene>
    <name evidence="1" type="ORF">PRV_02790</name>
</gene>
<accession>U5NGF2</accession>
<evidence type="ECO:0000313" key="2">
    <source>
        <dbReference type="Proteomes" id="UP000017119"/>
    </source>
</evidence>
<reference evidence="1 2" key="1">
    <citation type="journal article" date="2013" name="Genome Announc.">
        <title>Genome Sequence of Mycoplasma parvum (Formerly Eperythrozoon parvum), a Diminutive Hemoplasma of the Pig.</title>
        <authorList>
            <person name="do Nascimento N.C."/>
            <person name="Dos Santos A.P."/>
            <person name="Chu Y."/>
            <person name="Guimaraes A.M."/>
            <person name="Pagliaro A."/>
            <person name="Messick J.B."/>
        </authorList>
    </citation>
    <scope>NUCLEOTIDE SEQUENCE [LARGE SCALE GENOMIC DNA]</scope>
    <source>
        <strain evidence="1 2">Indiana</strain>
    </source>
</reference>
<organism evidence="1 2">
    <name type="scientific">Mycoplasma parvum str. Indiana</name>
    <dbReference type="NCBI Taxonomy" id="1403316"/>
    <lineage>
        <taxon>Bacteria</taxon>
        <taxon>Bacillati</taxon>
        <taxon>Mycoplasmatota</taxon>
        <taxon>Mollicutes</taxon>
        <taxon>Mycoplasmataceae</taxon>
        <taxon>Mycoplasma</taxon>
    </lineage>
</organism>
<dbReference type="HOGENOM" id="CLU_2554646_0_0_14"/>
<proteinExistence type="predicted"/>
<keyword evidence="2" id="KW-1185">Reference proteome</keyword>
<name>U5NGF2_9MOLU</name>
<dbReference type="STRING" id="1403316.PRV_02790"/>
<dbReference type="EMBL" id="CP006771">
    <property type="protein sequence ID" value="AGX89284.1"/>
    <property type="molecule type" value="Genomic_DNA"/>
</dbReference>
<protein>
    <submittedName>
        <fullName evidence="1">Uncharacterized protein</fullName>
    </submittedName>
</protein>
<dbReference type="AlphaFoldDB" id="U5NGF2"/>
<dbReference type="Proteomes" id="UP000017119">
    <property type="component" value="Chromosome"/>
</dbReference>
<dbReference type="KEGG" id="mpv:PRV_02790"/>
<evidence type="ECO:0000313" key="1">
    <source>
        <dbReference type="EMBL" id="AGX89284.1"/>
    </source>
</evidence>
<sequence length="82" mass="9268">MNSKPSELYPNSRSTLEAICLKFTCWWALPSPAITIFLELTKTSPANLVFLMPIFWIKASKILSDIRSEILSGWPLPTPSQE</sequence>